<dbReference type="AlphaFoldDB" id="A0A0L0W853"/>
<evidence type="ECO:0000256" key="1">
    <source>
        <dbReference type="ARBA" id="ARBA00023015"/>
    </source>
</evidence>
<organism evidence="5 6">
    <name type="scientific">Gottschalkia purinilytica</name>
    <name type="common">Clostridium purinilyticum</name>
    <dbReference type="NCBI Taxonomy" id="1503"/>
    <lineage>
        <taxon>Bacteria</taxon>
        <taxon>Bacillati</taxon>
        <taxon>Bacillota</taxon>
        <taxon>Tissierellia</taxon>
        <taxon>Tissierellales</taxon>
        <taxon>Gottschalkiaceae</taxon>
        <taxon>Gottschalkia</taxon>
    </lineage>
</organism>
<proteinExistence type="predicted"/>
<comment type="caution">
    <text evidence="5">The sequence shown here is derived from an EMBL/GenBank/DDBJ whole genome shotgun (WGS) entry which is preliminary data.</text>
</comment>
<dbReference type="STRING" id="1503.CLPU_12c00020"/>
<dbReference type="Proteomes" id="UP000037267">
    <property type="component" value="Unassembled WGS sequence"/>
</dbReference>
<dbReference type="GO" id="GO:0003677">
    <property type="term" value="F:DNA binding"/>
    <property type="evidence" value="ECO:0007669"/>
    <property type="project" value="UniProtKB-KW"/>
</dbReference>
<keyword evidence="1" id="KW-0805">Transcription regulation</keyword>
<dbReference type="PANTHER" id="PTHR42756">
    <property type="entry name" value="TRANSCRIPTIONAL REGULATOR, MARR"/>
    <property type="match status" value="1"/>
</dbReference>
<keyword evidence="3" id="KW-0804">Transcription</keyword>
<dbReference type="GO" id="GO:0003700">
    <property type="term" value="F:DNA-binding transcription factor activity"/>
    <property type="evidence" value="ECO:0007669"/>
    <property type="project" value="InterPro"/>
</dbReference>
<evidence type="ECO:0000313" key="5">
    <source>
        <dbReference type="EMBL" id="KNF07729.1"/>
    </source>
</evidence>
<keyword evidence="2" id="KW-0238">DNA-binding</keyword>
<dbReference type="OrthoDB" id="9799747at2"/>
<dbReference type="EMBL" id="LGSS01000012">
    <property type="protein sequence ID" value="KNF07729.1"/>
    <property type="molecule type" value="Genomic_DNA"/>
</dbReference>
<dbReference type="PROSITE" id="PS50995">
    <property type="entry name" value="HTH_MARR_2"/>
    <property type="match status" value="1"/>
</dbReference>
<evidence type="ECO:0000256" key="2">
    <source>
        <dbReference type="ARBA" id="ARBA00023125"/>
    </source>
</evidence>
<keyword evidence="6" id="KW-1185">Reference proteome</keyword>
<feature type="domain" description="HTH marR-type" evidence="4">
    <location>
        <begin position="6"/>
        <end position="141"/>
    </location>
</feature>
<evidence type="ECO:0000259" key="4">
    <source>
        <dbReference type="PROSITE" id="PS50995"/>
    </source>
</evidence>
<dbReference type="Pfam" id="PF12802">
    <property type="entry name" value="MarR_2"/>
    <property type="match status" value="1"/>
</dbReference>
<dbReference type="InterPro" id="IPR036388">
    <property type="entry name" value="WH-like_DNA-bd_sf"/>
</dbReference>
<dbReference type="SMART" id="SM00347">
    <property type="entry name" value="HTH_MARR"/>
    <property type="match status" value="1"/>
</dbReference>
<dbReference type="PRINTS" id="PR00598">
    <property type="entry name" value="HTHMARR"/>
</dbReference>
<dbReference type="GO" id="GO:0005737">
    <property type="term" value="C:cytoplasm"/>
    <property type="evidence" value="ECO:0007669"/>
    <property type="project" value="UniProtKB-SubCell"/>
</dbReference>
<evidence type="ECO:0000313" key="6">
    <source>
        <dbReference type="Proteomes" id="UP000037267"/>
    </source>
</evidence>
<protein>
    <submittedName>
        <fullName evidence="5">Transcriptional regulator</fullName>
    </submittedName>
</protein>
<name>A0A0L0W853_GOTPU</name>
<dbReference type="Gene3D" id="1.10.10.10">
    <property type="entry name" value="Winged helix-like DNA-binding domain superfamily/Winged helix DNA-binding domain"/>
    <property type="match status" value="1"/>
</dbReference>
<gene>
    <name evidence="5" type="ORF">CLPU_12c00020</name>
</gene>
<dbReference type="InterPro" id="IPR036390">
    <property type="entry name" value="WH_DNA-bd_sf"/>
</dbReference>
<reference evidence="6" key="1">
    <citation type="submission" date="2015-07" db="EMBL/GenBank/DDBJ databases">
        <title>Draft genome sequence of the purine-degrading Gottschalkia purinilyticum DSM 1384 (formerly Clostridium purinilyticum).</title>
        <authorList>
            <person name="Poehlein A."/>
            <person name="Schiel-Bengelsdorf B."/>
            <person name="Bengelsdorf F.R."/>
            <person name="Daniel R."/>
            <person name="Duerre P."/>
        </authorList>
    </citation>
    <scope>NUCLEOTIDE SEQUENCE [LARGE SCALE GENOMIC DNA]</scope>
    <source>
        <strain evidence="6">DSM 1384</strain>
    </source>
</reference>
<dbReference type="PANTHER" id="PTHR42756:SF1">
    <property type="entry name" value="TRANSCRIPTIONAL REPRESSOR OF EMRAB OPERON"/>
    <property type="match status" value="1"/>
</dbReference>
<accession>A0A0L0W853</accession>
<evidence type="ECO:0000256" key="3">
    <source>
        <dbReference type="ARBA" id="ARBA00023163"/>
    </source>
</evidence>
<sequence length="143" mass="16680">MENMEFVDTMRTLEDIYEKYEKRVSIQISNDDYNNLTYAETRTLYAIGYPEGKYMKQISEILGIASNTATVAVNRLEKKGLVKRELGLEDKRQFLISLTEDAKKLLDQVDKIFIDEMKRLFAPLSDTEILLLKNLLLKINSKY</sequence>
<dbReference type="SUPFAM" id="SSF46785">
    <property type="entry name" value="Winged helix' DNA-binding domain"/>
    <property type="match status" value="1"/>
</dbReference>
<dbReference type="InterPro" id="IPR000835">
    <property type="entry name" value="HTH_MarR-typ"/>
</dbReference>